<dbReference type="RefSeq" id="WP_124091568.1">
    <property type="nucleotide sequence ID" value="NZ_CBCRYA010000035.1"/>
</dbReference>
<dbReference type="GO" id="GO:0006281">
    <property type="term" value="P:DNA repair"/>
    <property type="evidence" value="ECO:0007669"/>
    <property type="project" value="InterPro"/>
</dbReference>
<name>A0A3P5XBH0_9MICC</name>
<dbReference type="Gene3D" id="1.10.150.20">
    <property type="entry name" value="5' to 3' exonuclease, C-terminal subdomain"/>
    <property type="match status" value="1"/>
</dbReference>
<comment type="similarity">
    <text evidence="1">Belongs to the DNA polymerase type-Y family.</text>
</comment>
<dbReference type="Pfam" id="PF00817">
    <property type="entry name" value="IMS"/>
    <property type="match status" value="1"/>
</dbReference>
<keyword evidence="5" id="KW-1185">Reference proteome</keyword>
<feature type="domain" description="UmuC" evidence="3">
    <location>
        <begin position="6"/>
        <end position="181"/>
    </location>
</feature>
<dbReference type="AlphaFoldDB" id="A0A3P5XBH0"/>
<dbReference type="GO" id="GO:0042276">
    <property type="term" value="P:error-prone translesion synthesis"/>
    <property type="evidence" value="ECO:0007669"/>
    <property type="project" value="TreeGrafter"/>
</dbReference>
<dbReference type="InterPro" id="IPR043128">
    <property type="entry name" value="Rev_trsase/Diguanyl_cyclase"/>
</dbReference>
<evidence type="ECO:0000313" key="4">
    <source>
        <dbReference type="EMBL" id="VDC25817.1"/>
    </source>
</evidence>
<proteinExistence type="inferred from homology"/>
<dbReference type="Gene3D" id="3.40.1170.60">
    <property type="match status" value="1"/>
</dbReference>
<dbReference type="InterPro" id="IPR001126">
    <property type="entry name" value="UmuC"/>
</dbReference>
<dbReference type="EMBL" id="UXAU01000023">
    <property type="protein sequence ID" value="VDC25817.1"/>
    <property type="molecule type" value="Genomic_DNA"/>
</dbReference>
<dbReference type="GO" id="GO:0070987">
    <property type="term" value="P:error-free translesion synthesis"/>
    <property type="evidence" value="ECO:0007669"/>
    <property type="project" value="TreeGrafter"/>
</dbReference>
<protein>
    <submittedName>
        <fullName evidence="4">DNA polymerase IV</fullName>
        <ecNumber evidence="4">2.7.7.7</ecNumber>
    </submittedName>
</protein>
<dbReference type="PROSITE" id="PS50173">
    <property type="entry name" value="UMUC"/>
    <property type="match status" value="1"/>
</dbReference>
<gene>
    <name evidence="4" type="primary">dinB_2</name>
    <name evidence="4" type="ORF">PSET11_01615</name>
</gene>
<dbReference type="InterPro" id="IPR017961">
    <property type="entry name" value="DNA_pol_Y-fam_little_finger"/>
</dbReference>
<evidence type="ECO:0000259" key="3">
    <source>
        <dbReference type="PROSITE" id="PS50173"/>
    </source>
</evidence>
<dbReference type="GO" id="GO:0003684">
    <property type="term" value="F:damaged DNA binding"/>
    <property type="evidence" value="ECO:0007669"/>
    <property type="project" value="InterPro"/>
</dbReference>
<dbReference type="EC" id="2.7.7.7" evidence="4"/>
<dbReference type="Pfam" id="PF11799">
    <property type="entry name" value="IMS_C"/>
    <property type="match status" value="1"/>
</dbReference>
<dbReference type="PANTHER" id="PTHR45990:SF1">
    <property type="entry name" value="DNA REPAIR PROTEIN REV1"/>
    <property type="match status" value="1"/>
</dbReference>
<keyword evidence="4" id="KW-0548">Nucleotidyltransferase</keyword>
<dbReference type="InterPro" id="IPR043502">
    <property type="entry name" value="DNA/RNA_pol_sf"/>
</dbReference>
<evidence type="ECO:0000256" key="1">
    <source>
        <dbReference type="ARBA" id="ARBA00010945"/>
    </source>
</evidence>
<sequence>MPRSLLLHADADAFAASVIIRRRPELAAVPMAAVAHVFVASANYPARRCGVHAAMLVREAQQLCPELTLVDVPLAEVEDASDALMDLFGELADAVEPGSMEEAFLDVGATDAGAAHTAAREVRRRAAADLGLPVTVGIGRTKLMAKLASRAAKPDGLGMLGPDQEADLRAHLPLTEAWGVGALTVQRLQAIGVVRLQDLDAVSGAELDAVCGTGMGRRLRSYRDGTDDAEVRPVAARTVLKAEAATAGYRRPDATPLEMVAACTERVCRRASRAGLVGRGVTLMLRPEQGGKPRTYRHVEPDPSADSSLWLPIAAGMINHVALPPFQGLSVSLTGLQAASQVPATLF</sequence>
<evidence type="ECO:0000256" key="2">
    <source>
        <dbReference type="ARBA" id="ARBA00025589"/>
    </source>
</evidence>
<reference evidence="4 5" key="1">
    <citation type="submission" date="2018-11" db="EMBL/GenBank/DDBJ databases">
        <authorList>
            <person name="Criscuolo A."/>
        </authorList>
    </citation>
    <scope>NUCLEOTIDE SEQUENCE [LARGE SCALE GENOMIC DNA]</scope>
    <source>
        <strain evidence="4">AT11b</strain>
    </source>
</reference>
<dbReference type="OrthoDB" id="9808813at2"/>
<dbReference type="SUPFAM" id="SSF56672">
    <property type="entry name" value="DNA/RNA polymerases"/>
    <property type="match status" value="1"/>
</dbReference>
<organism evidence="4 5">
    <name type="scientific">Arthrobacter ulcerisalmonis</name>
    <dbReference type="NCBI Taxonomy" id="2483813"/>
    <lineage>
        <taxon>Bacteria</taxon>
        <taxon>Bacillati</taxon>
        <taxon>Actinomycetota</taxon>
        <taxon>Actinomycetes</taxon>
        <taxon>Micrococcales</taxon>
        <taxon>Micrococcaceae</taxon>
        <taxon>Arthrobacter</taxon>
    </lineage>
</organism>
<comment type="function">
    <text evidence="2">Poorly processive, error-prone DNA polymerase involved in untargeted mutagenesis. Copies undamaged DNA at stalled replication forks, which arise in vivo from mismatched or misaligned primer ends. These misaligned primers can be extended by PolIV. Exhibits no 3'-5' exonuclease (proofreading) activity. May be involved in translesional synthesis, in conjunction with the beta clamp from PolIII.</text>
</comment>
<keyword evidence="4" id="KW-0808">Transferase</keyword>
<accession>A0A3P5XBH0</accession>
<dbReference type="GO" id="GO:0017125">
    <property type="term" value="F:deoxycytidyl transferase activity"/>
    <property type="evidence" value="ECO:0007669"/>
    <property type="project" value="TreeGrafter"/>
</dbReference>
<dbReference type="Proteomes" id="UP000280861">
    <property type="component" value="Unassembled WGS sequence"/>
</dbReference>
<dbReference type="PANTHER" id="PTHR45990">
    <property type="entry name" value="DNA REPAIR PROTEIN REV1"/>
    <property type="match status" value="1"/>
</dbReference>
<dbReference type="Gene3D" id="3.30.70.270">
    <property type="match status" value="1"/>
</dbReference>
<dbReference type="GO" id="GO:0003887">
    <property type="term" value="F:DNA-directed DNA polymerase activity"/>
    <property type="evidence" value="ECO:0007669"/>
    <property type="project" value="UniProtKB-EC"/>
</dbReference>
<evidence type="ECO:0000313" key="5">
    <source>
        <dbReference type="Proteomes" id="UP000280861"/>
    </source>
</evidence>